<proteinExistence type="predicted"/>
<keyword evidence="2" id="KW-0489">Methyltransferase</keyword>
<organism evidence="2 3">
    <name type="scientific">Chitinophaga lutea</name>
    <dbReference type="NCBI Taxonomy" id="2488634"/>
    <lineage>
        <taxon>Bacteria</taxon>
        <taxon>Pseudomonadati</taxon>
        <taxon>Bacteroidota</taxon>
        <taxon>Chitinophagia</taxon>
        <taxon>Chitinophagales</taxon>
        <taxon>Chitinophagaceae</taxon>
        <taxon>Chitinophaga</taxon>
    </lineage>
</organism>
<protein>
    <submittedName>
        <fullName evidence="2">Methyltransferase domain-containing protein</fullName>
    </submittedName>
</protein>
<comment type="caution">
    <text evidence="2">The sequence shown here is derived from an EMBL/GenBank/DDBJ whole genome shotgun (WGS) entry which is preliminary data.</text>
</comment>
<dbReference type="GO" id="GO:0008168">
    <property type="term" value="F:methyltransferase activity"/>
    <property type="evidence" value="ECO:0007669"/>
    <property type="project" value="UniProtKB-KW"/>
</dbReference>
<dbReference type="InterPro" id="IPR029063">
    <property type="entry name" value="SAM-dependent_MTases_sf"/>
</dbReference>
<reference evidence="2 3" key="1">
    <citation type="submission" date="2018-11" db="EMBL/GenBank/DDBJ databases">
        <title>Chitinophaga lutea sp.nov., isolate from arsenic contaminated soil.</title>
        <authorList>
            <person name="Zong Y."/>
        </authorList>
    </citation>
    <scope>NUCLEOTIDE SEQUENCE [LARGE SCALE GENOMIC DNA]</scope>
    <source>
        <strain evidence="2 3">ZY74</strain>
    </source>
</reference>
<keyword evidence="2" id="KW-0808">Transferase</keyword>
<dbReference type="GO" id="GO:0032259">
    <property type="term" value="P:methylation"/>
    <property type="evidence" value="ECO:0007669"/>
    <property type="project" value="UniProtKB-KW"/>
</dbReference>
<feature type="domain" description="Methyltransferase" evidence="1">
    <location>
        <begin position="50"/>
        <end position="118"/>
    </location>
</feature>
<name>A0A3N4PJN0_9BACT</name>
<evidence type="ECO:0000313" key="3">
    <source>
        <dbReference type="Proteomes" id="UP000278351"/>
    </source>
</evidence>
<dbReference type="Pfam" id="PF13847">
    <property type="entry name" value="Methyltransf_31"/>
    <property type="match status" value="1"/>
</dbReference>
<dbReference type="RefSeq" id="WP_123847021.1">
    <property type="nucleotide sequence ID" value="NZ_RPDH01000002.1"/>
</dbReference>
<dbReference type="OrthoDB" id="962475at2"/>
<dbReference type="AlphaFoldDB" id="A0A3N4PJN0"/>
<evidence type="ECO:0000259" key="1">
    <source>
        <dbReference type="Pfam" id="PF13847"/>
    </source>
</evidence>
<gene>
    <name evidence="2" type="ORF">EGT74_13200</name>
</gene>
<accession>A0A3N4PJN0</accession>
<dbReference type="SUPFAM" id="SSF53335">
    <property type="entry name" value="S-adenosyl-L-methionine-dependent methyltransferases"/>
    <property type="match status" value="1"/>
</dbReference>
<sequence>MEKTLLKRGYFANDAAFDWLYPQKIRELSKRHWTPLAIAEQAADFLADAPGKKILDIGSGVGKFCIAAAHFQPQATFYGVEQRYKLHQYAQAAKDVAQISNAEFVHENITRLDLSSYDNFYFYNSFFENLDDNDRIDEEVAYSTNLYIQYCRHLYRSLERKPAGTRLVTFHSMQDEVPPSFQATYVSDDLQLKMWIKR</sequence>
<dbReference type="Proteomes" id="UP000278351">
    <property type="component" value="Unassembled WGS sequence"/>
</dbReference>
<dbReference type="EMBL" id="RPDH01000002">
    <property type="protein sequence ID" value="RPE08025.1"/>
    <property type="molecule type" value="Genomic_DNA"/>
</dbReference>
<dbReference type="CDD" id="cd02440">
    <property type="entry name" value="AdoMet_MTases"/>
    <property type="match status" value="1"/>
</dbReference>
<dbReference type="InterPro" id="IPR025714">
    <property type="entry name" value="Methyltranfer_dom"/>
</dbReference>
<dbReference type="Gene3D" id="3.40.50.150">
    <property type="entry name" value="Vaccinia Virus protein VP39"/>
    <property type="match status" value="1"/>
</dbReference>
<evidence type="ECO:0000313" key="2">
    <source>
        <dbReference type="EMBL" id="RPE08025.1"/>
    </source>
</evidence>
<keyword evidence="3" id="KW-1185">Reference proteome</keyword>